<keyword evidence="6" id="KW-1185">Reference proteome</keyword>
<keyword evidence="2" id="KW-1133">Transmembrane helix</keyword>
<dbReference type="EMBL" id="KB007885">
    <property type="protein sequence ID" value="ELR22441.1"/>
    <property type="molecule type" value="Genomic_DNA"/>
</dbReference>
<dbReference type="InterPro" id="IPR009030">
    <property type="entry name" value="Growth_fac_rcpt_cys_sf"/>
</dbReference>
<dbReference type="AlphaFoldDB" id="L8HDG9"/>
<name>L8HDG9_ACACF</name>
<proteinExistence type="predicted"/>
<dbReference type="CDD" id="cd00185">
    <property type="entry name" value="TNFRSF"/>
    <property type="match status" value="1"/>
</dbReference>
<dbReference type="SMART" id="SM01411">
    <property type="entry name" value="Ephrin_rec_like"/>
    <property type="match status" value="1"/>
</dbReference>
<feature type="domain" description="Tyrosine-protein kinase ephrin type A/B receptor-like" evidence="4">
    <location>
        <begin position="467"/>
        <end position="500"/>
    </location>
</feature>
<sequence length="578" mass="63617">MGDWVRNVGERASWHDAQDLPSSISGEGVQGKWASFERPLPKMLDVAFLDQAEETFNHEQNFVPPAKCTGSEHCNDFVLEGSPFVVALNNAYVDYDGLVFDSSWVYPSQGNRRWHEPHWQAKEEADMAAAAAEQPTDPITSESGQLASDEAKRHSGGEGGGEPMRHAGERPSGGHGPGVFMPARPLSVICVDKLVTILQPYQENYYHFVAESLPRLIMARDILLQDPSFLARLGIAADRIETLRHDHVIFANTLYVPTPTKMFSPPQENLLALYQHLAVDVPVQGPRNLVIYASREGSWSRDVANERFIIKAMRALLAKTDLELVVFDGSLGVEETIGLFQRAILVIGPHGAGMTNMLWTQEGTKVIEFLHMSYPLLCYWHMAAAVGVEYWMLPIPESSWAGNMVVPVQEVLDIVVAALKPHFATDHPEELCPPGMALDRMRGCTPCPLGTFSYHPNSEVCTACARGQFAEGSGNTHCSMCPPGSYAAEEGSTSCTACPPVQGALEPNAPVVWGSRSQDTCPAHIRPDDPRFFHFYGVYAANDRAMVQPGHSHMVGACCMHWIVGVLLFALLLLFILR</sequence>
<feature type="domain" description="Glycosyltransferase 61 catalytic" evidence="3">
    <location>
        <begin position="205"/>
        <end position="367"/>
    </location>
</feature>
<dbReference type="OrthoDB" id="512913at2759"/>
<dbReference type="RefSeq" id="XP_004367697.1">
    <property type="nucleotide sequence ID" value="XM_004367640.1"/>
</dbReference>
<keyword evidence="2" id="KW-0812">Transmembrane</keyword>
<evidence type="ECO:0000259" key="3">
    <source>
        <dbReference type="Pfam" id="PF04577"/>
    </source>
</evidence>
<dbReference type="PANTHER" id="PTHR46967:SF1">
    <property type="entry name" value="KERATIN-ASSOCIATED PROTEIN 16-1-LIKE"/>
    <property type="match status" value="1"/>
</dbReference>
<dbReference type="InterPro" id="IPR049625">
    <property type="entry name" value="Glyco_transf_61_cat"/>
</dbReference>
<dbReference type="InterPro" id="IPR011641">
    <property type="entry name" value="Tyr-kin_ephrin_A/B_rcpt-like"/>
</dbReference>
<evidence type="ECO:0000259" key="4">
    <source>
        <dbReference type="Pfam" id="PF07699"/>
    </source>
</evidence>
<evidence type="ECO:0000256" key="1">
    <source>
        <dbReference type="SAM" id="MobiDB-lite"/>
    </source>
</evidence>
<organism evidence="5 6">
    <name type="scientific">Acanthamoeba castellanii (strain ATCC 30010 / Neff)</name>
    <dbReference type="NCBI Taxonomy" id="1257118"/>
    <lineage>
        <taxon>Eukaryota</taxon>
        <taxon>Amoebozoa</taxon>
        <taxon>Discosea</taxon>
        <taxon>Longamoebia</taxon>
        <taxon>Centramoebida</taxon>
        <taxon>Acanthamoebidae</taxon>
        <taxon>Acanthamoeba</taxon>
    </lineage>
</organism>
<reference evidence="5 6" key="1">
    <citation type="journal article" date="2013" name="Genome Biol.">
        <title>Genome of Acanthamoeba castellanii highlights extensive lateral gene transfer and early evolution of tyrosine kinase signaling.</title>
        <authorList>
            <person name="Clarke M."/>
            <person name="Lohan A.J."/>
            <person name="Liu B."/>
            <person name="Lagkouvardos I."/>
            <person name="Roy S."/>
            <person name="Zafar N."/>
            <person name="Bertelli C."/>
            <person name="Schilde C."/>
            <person name="Kianianmomeni A."/>
            <person name="Burglin T.R."/>
            <person name="Frech C."/>
            <person name="Turcotte B."/>
            <person name="Kopec K.O."/>
            <person name="Synnott J.M."/>
            <person name="Choo C."/>
            <person name="Paponov I."/>
            <person name="Finkler A."/>
            <person name="Soon Heng Tan C."/>
            <person name="Hutchins A.P."/>
            <person name="Weinmeier T."/>
            <person name="Rattei T."/>
            <person name="Chu J.S."/>
            <person name="Gimenez G."/>
            <person name="Irimia M."/>
            <person name="Rigden D.J."/>
            <person name="Fitzpatrick D.A."/>
            <person name="Lorenzo-Morales J."/>
            <person name="Bateman A."/>
            <person name="Chiu C.H."/>
            <person name="Tang P."/>
            <person name="Hegemann P."/>
            <person name="Fromm H."/>
            <person name="Raoult D."/>
            <person name="Greub G."/>
            <person name="Miranda-Saavedra D."/>
            <person name="Chen N."/>
            <person name="Nash P."/>
            <person name="Ginger M.L."/>
            <person name="Horn M."/>
            <person name="Schaap P."/>
            <person name="Caler L."/>
            <person name="Loftus B."/>
        </authorList>
    </citation>
    <scope>NUCLEOTIDE SEQUENCE [LARGE SCALE GENOMIC DNA]</scope>
    <source>
        <strain evidence="5 6">Neff</strain>
    </source>
</reference>
<dbReference type="VEuPathDB" id="AmoebaDB:ACA1_255510"/>
<dbReference type="GO" id="GO:0016757">
    <property type="term" value="F:glycosyltransferase activity"/>
    <property type="evidence" value="ECO:0007669"/>
    <property type="project" value="InterPro"/>
</dbReference>
<dbReference type="KEGG" id="acan:ACA1_255510"/>
<feature type="transmembrane region" description="Helical" evidence="2">
    <location>
        <begin position="554"/>
        <end position="577"/>
    </location>
</feature>
<feature type="region of interest" description="Disordered" evidence="1">
    <location>
        <begin position="123"/>
        <end position="177"/>
    </location>
</feature>
<dbReference type="GeneID" id="14923378"/>
<gene>
    <name evidence="5" type="ORF">ACA1_255510</name>
</gene>
<dbReference type="SUPFAM" id="SSF57184">
    <property type="entry name" value="Growth factor receptor domain"/>
    <property type="match status" value="1"/>
</dbReference>
<feature type="compositionally biased region" description="Polar residues" evidence="1">
    <location>
        <begin position="137"/>
        <end position="146"/>
    </location>
</feature>
<dbReference type="Gene3D" id="2.10.50.10">
    <property type="entry name" value="Tumor Necrosis Factor Receptor, subunit A, domain 2"/>
    <property type="match status" value="1"/>
</dbReference>
<evidence type="ECO:0000313" key="6">
    <source>
        <dbReference type="Proteomes" id="UP000011083"/>
    </source>
</evidence>
<protein>
    <submittedName>
        <fullName evidence="5">Uncharacterized protein</fullName>
    </submittedName>
</protein>
<dbReference type="Proteomes" id="UP000011083">
    <property type="component" value="Unassembled WGS sequence"/>
</dbReference>
<accession>L8HDG9</accession>
<dbReference type="Pfam" id="PF04577">
    <property type="entry name" value="Glyco_transf_61"/>
    <property type="match status" value="1"/>
</dbReference>
<evidence type="ECO:0000313" key="5">
    <source>
        <dbReference type="EMBL" id="ELR22441.1"/>
    </source>
</evidence>
<evidence type="ECO:0000256" key="2">
    <source>
        <dbReference type="SAM" id="Phobius"/>
    </source>
</evidence>
<dbReference type="Pfam" id="PF07699">
    <property type="entry name" value="Ephrin_rec_like"/>
    <property type="match status" value="1"/>
</dbReference>
<keyword evidence="2" id="KW-0472">Membrane</keyword>
<dbReference type="PANTHER" id="PTHR46967">
    <property type="entry name" value="INSULIN-LIKE GROWTH FACTOR BINDING PROTEIN,N-TERMINAL"/>
    <property type="match status" value="1"/>
</dbReference>